<name>A0AA41Y2S2_9BACT</name>
<dbReference type="GO" id="GO:0042597">
    <property type="term" value="C:periplasmic space"/>
    <property type="evidence" value="ECO:0007669"/>
    <property type="project" value="InterPro"/>
</dbReference>
<keyword evidence="1" id="KW-0732">Signal</keyword>
<dbReference type="Gene3D" id="1.50.10.100">
    <property type="entry name" value="Chondroitin AC/alginate lyase"/>
    <property type="match status" value="1"/>
</dbReference>
<evidence type="ECO:0000256" key="3">
    <source>
        <dbReference type="SAM" id="Phobius"/>
    </source>
</evidence>
<dbReference type="GO" id="GO:0016829">
    <property type="term" value="F:lyase activity"/>
    <property type="evidence" value="ECO:0007669"/>
    <property type="project" value="UniProtKB-KW"/>
</dbReference>
<proteinExistence type="predicted"/>
<keyword evidence="3" id="KW-0472">Membrane</keyword>
<keyword evidence="3" id="KW-0812">Transmembrane</keyword>
<feature type="domain" description="Alginate lyase" evidence="4">
    <location>
        <begin position="109"/>
        <end position="334"/>
    </location>
</feature>
<evidence type="ECO:0000313" key="5">
    <source>
        <dbReference type="EMBL" id="MCW0482384.1"/>
    </source>
</evidence>
<keyword evidence="2 5" id="KW-0456">Lyase</keyword>
<organism evidence="5 6">
    <name type="scientific">Gaoshiqia sediminis</name>
    <dbReference type="NCBI Taxonomy" id="2986998"/>
    <lineage>
        <taxon>Bacteria</taxon>
        <taxon>Pseudomonadati</taxon>
        <taxon>Bacteroidota</taxon>
        <taxon>Bacteroidia</taxon>
        <taxon>Marinilabiliales</taxon>
        <taxon>Prolixibacteraceae</taxon>
        <taxon>Gaoshiqia</taxon>
    </lineage>
</organism>
<sequence length="423" mass="46698">MEKKLKNIILIAIMLAGGILTLYSCGKGGDNDIVPDDNENPPVEEEFPIDENKTFVHPGLLLSQSDFTRIKAKVDAGAEPWISGWNKLTGNSHASLNYSPNPVVKLIRGGNSTEEPEADNYSRAMNDVAAAYQLAIRWKITGDVAYANKSIQILNAWASTCTSISGNSNKALGAGIYGYQFANAAEIMRTYDGWSSADFGVFKQWMLDVFYPVNKAFIDTHWGTCISHYWANWDLCNLASLMSIGVLTDRADIYNYAIKYLIEGEGNGHLKKAVYYIHPDGLGQLQESGRDQGHALLCIGFLGDICEMAWKQGDDLYGYDDSRVLKGAEYAARYNFNLGSVSFEPYNNCDNVNHTVISETARGNARPIWEVIYNHYVKRQKMTAPNVTLVANIHRPEGGGGDYGPNSGGFDSLGFGTLLFTRE</sequence>
<protein>
    <submittedName>
        <fullName evidence="5">Alginate lyase family protein</fullName>
    </submittedName>
</protein>
<dbReference type="AlphaFoldDB" id="A0AA41Y2S2"/>
<dbReference type="PROSITE" id="PS51257">
    <property type="entry name" value="PROKAR_LIPOPROTEIN"/>
    <property type="match status" value="1"/>
</dbReference>
<keyword evidence="6" id="KW-1185">Reference proteome</keyword>
<gene>
    <name evidence="5" type="ORF">N2K84_06560</name>
</gene>
<evidence type="ECO:0000256" key="1">
    <source>
        <dbReference type="ARBA" id="ARBA00022729"/>
    </source>
</evidence>
<comment type="caution">
    <text evidence="5">The sequence shown here is derived from an EMBL/GenBank/DDBJ whole genome shotgun (WGS) entry which is preliminary data.</text>
</comment>
<dbReference type="EMBL" id="JAPAAF010000006">
    <property type="protein sequence ID" value="MCW0482384.1"/>
    <property type="molecule type" value="Genomic_DNA"/>
</dbReference>
<dbReference type="InterPro" id="IPR008397">
    <property type="entry name" value="Alginate_lyase_dom"/>
</dbReference>
<dbReference type="SUPFAM" id="SSF48230">
    <property type="entry name" value="Chondroitin AC/alginate lyase"/>
    <property type="match status" value="1"/>
</dbReference>
<feature type="transmembrane region" description="Helical" evidence="3">
    <location>
        <begin position="7"/>
        <end position="24"/>
    </location>
</feature>
<dbReference type="InterPro" id="IPR008929">
    <property type="entry name" value="Chondroitin_lyas"/>
</dbReference>
<reference evidence="5" key="1">
    <citation type="submission" date="2022-10" db="EMBL/GenBank/DDBJ databases">
        <title>Gaoshiqiia sediminis gen. nov., sp. nov., isolated from coastal sediment.</title>
        <authorList>
            <person name="Yu W.X."/>
            <person name="Mu D.S."/>
            <person name="Du J.Z."/>
            <person name="Liang Y.Q."/>
        </authorList>
    </citation>
    <scope>NUCLEOTIDE SEQUENCE</scope>
    <source>
        <strain evidence="5">A06</strain>
    </source>
</reference>
<dbReference type="RefSeq" id="WP_282590987.1">
    <property type="nucleotide sequence ID" value="NZ_JAPAAF010000006.1"/>
</dbReference>
<dbReference type="Proteomes" id="UP001163821">
    <property type="component" value="Unassembled WGS sequence"/>
</dbReference>
<evidence type="ECO:0000259" key="4">
    <source>
        <dbReference type="Pfam" id="PF05426"/>
    </source>
</evidence>
<keyword evidence="3" id="KW-1133">Transmembrane helix</keyword>
<evidence type="ECO:0000313" key="6">
    <source>
        <dbReference type="Proteomes" id="UP001163821"/>
    </source>
</evidence>
<dbReference type="Pfam" id="PF05426">
    <property type="entry name" value="Alginate_lyase"/>
    <property type="match status" value="1"/>
</dbReference>
<accession>A0AA41Y2S2</accession>
<evidence type="ECO:0000256" key="2">
    <source>
        <dbReference type="ARBA" id="ARBA00023239"/>
    </source>
</evidence>